<gene>
    <name evidence="2" type="ORF">HINF_LOCUS28704</name>
    <name evidence="1" type="ORF">HINF_LOCUS60711</name>
</gene>
<dbReference type="EMBL" id="CAXDID020000091">
    <property type="protein sequence ID" value="CAL6022553.1"/>
    <property type="molecule type" value="Genomic_DNA"/>
</dbReference>
<dbReference type="EMBL" id="CATOUU010001118">
    <property type="protein sequence ID" value="CAI9973066.1"/>
    <property type="molecule type" value="Genomic_DNA"/>
</dbReference>
<organism evidence="1">
    <name type="scientific">Hexamita inflata</name>
    <dbReference type="NCBI Taxonomy" id="28002"/>
    <lineage>
        <taxon>Eukaryota</taxon>
        <taxon>Metamonada</taxon>
        <taxon>Diplomonadida</taxon>
        <taxon>Hexamitidae</taxon>
        <taxon>Hexamitinae</taxon>
        <taxon>Hexamita</taxon>
    </lineage>
</organism>
<name>A0AA86R7X4_9EUKA</name>
<dbReference type="AlphaFoldDB" id="A0AA86R7X4"/>
<comment type="caution">
    <text evidence="1">The sequence shown here is derived from an EMBL/GenBank/DDBJ whole genome shotgun (WGS) entry which is preliminary data.</text>
</comment>
<sequence length="116" mass="13527">MIQQSPDAELKPSIMGKPVKLNFKSIRSIVLPVQSIPQQQQMVYNPFDYKKVEENERRDLIADSQKLIPNLRIFLSNIQQYIINSKNTKFVFNDQIRTIESSGLNTQKLTFKTIQK</sequence>
<evidence type="ECO:0000313" key="3">
    <source>
        <dbReference type="Proteomes" id="UP001642409"/>
    </source>
</evidence>
<reference evidence="2 3" key="2">
    <citation type="submission" date="2024-07" db="EMBL/GenBank/DDBJ databases">
        <authorList>
            <person name="Akdeniz Z."/>
        </authorList>
    </citation>
    <scope>NUCLEOTIDE SEQUENCE [LARGE SCALE GENOMIC DNA]</scope>
</reference>
<dbReference type="Proteomes" id="UP001642409">
    <property type="component" value="Unassembled WGS sequence"/>
</dbReference>
<reference evidence="1" key="1">
    <citation type="submission" date="2023-06" db="EMBL/GenBank/DDBJ databases">
        <authorList>
            <person name="Kurt Z."/>
        </authorList>
    </citation>
    <scope>NUCLEOTIDE SEQUENCE</scope>
</reference>
<protein>
    <submittedName>
        <fullName evidence="2">Hypothetical_protein</fullName>
    </submittedName>
</protein>
<evidence type="ECO:0000313" key="2">
    <source>
        <dbReference type="EMBL" id="CAL6022553.1"/>
    </source>
</evidence>
<evidence type="ECO:0000313" key="1">
    <source>
        <dbReference type="EMBL" id="CAI9973066.1"/>
    </source>
</evidence>
<keyword evidence="3" id="KW-1185">Reference proteome</keyword>
<accession>A0AA86R7X4</accession>
<proteinExistence type="predicted"/>